<feature type="transmembrane region" description="Helical" evidence="6">
    <location>
        <begin position="7"/>
        <end position="25"/>
    </location>
</feature>
<reference evidence="7" key="1">
    <citation type="submission" date="2021-01" db="EMBL/GenBank/DDBJ databases">
        <authorList>
            <person name="Corre E."/>
            <person name="Pelletier E."/>
            <person name="Niang G."/>
            <person name="Scheremetjew M."/>
            <person name="Finn R."/>
            <person name="Kale V."/>
            <person name="Holt S."/>
            <person name="Cochrane G."/>
            <person name="Meng A."/>
            <person name="Brown T."/>
            <person name="Cohen L."/>
        </authorList>
    </citation>
    <scope>NUCLEOTIDE SEQUENCE</scope>
    <source>
        <strain evidence="7">Ras09</strain>
    </source>
</reference>
<gene>
    <name evidence="7" type="ORF">SRAS04492_LOCUS6341</name>
</gene>
<keyword evidence="5 6" id="KW-0472">Membrane</keyword>
<feature type="transmembrane region" description="Helical" evidence="6">
    <location>
        <begin position="87"/>
        <end position="108"/>
    </location>
</feature>
<keyword evidence="3 6" id="KW-0812">Transmembrane</keyword>
<evidence type="ECO:0000256" key="4">
    <source>
        <dbReference type="ARBA" id="ARBA00022989"/>
    </source>
</evidence>
<sequence length="174" mass="19863">MPCLFHFLFKAMAIVFYIFFGLFSSDKTLCYIIVITLSALDFWTVKNVTGRLLVGLRWWSRVKDDGKEEWIFESLDQRNLNKIDTRVFWTSQYLMGGIWVVFAVVSVLTINISNLTVCVIGAVLSITNTLGYIKCDKNHQNKMGSYLMNKAKNNLSSDQMIRIGMYGMGNRGAS</sequence>
<evidence type="ECO:0000256" key="5">
    <source>
        <dbReference type="ARBA" id="ARBA00023136"/>
    </source>
</evidence>
<evidence type="ECO:0000256" key="6">
    <source>
        <dbReference type="RuleBase" id="RU361206"/>
    </source>
</evidence>
<protein>
    <recommendedName>
        <fullName evidence="6">Golgi apparatus membrane protein TVP23 homolog</fullName>
    </recommendedName>
</protein>
<comment type="subcellular location">
    <subcellularLocation>
        <location evidence="1 6">Membrane</location>
        <topology evidence="1 6">Multi-pass membrane protein</topology>
    </subcellularLocation>
</comment>
<dbReference type="GO" id="GO:0016192">
    <property type="term" value="P:vesicle-mediated transport"/>
    <property type="evidence" value="ECO:0007669"/>
    <property type="project" value="TreeGrafter"/>
</dbReference>
<dbReference type="EMBL" id="HBIA01012519">
    <property type="protein sequence ID" value="CAE0234535.1"/>
    <property type="molecule type" value="Transcribed_RNA"/>
</dbReference>
<organism evidence="7">
    <name type="scientific">Strombidium rassoulzadegani</name>
    <dbReference type="NCBI Taxonomy" id="1082188"/>
    <lineage>
        <taxon>Eukaryota</taxon>
        <taxon>Sar</taxon>
        <taxon>Alveolata</taxon>
        <taxon>Ciliophora</taxon>
        <taxon>Intramacronucleata</taxon>
        <taxon>Spirotrichea</taxon>
        <taxon>Oligotrichia</taxon>
        <taxon>Strombidiidae</taxon>
        <taxon>Strombidium</taxon>
    </lineage>
</organism>
<keyword evidence="4 6" id="KW-1133">Transmembrane helix</keyword>
<dbReference type="PANTHER" id="PTHR13019">
    <property type="entry name" value="GOLGI APPARATUS MEMBRANE PROTEIN TVP23"/>
    <property type="match status" value="1"/>
</dbReference>
<evidence type="ECO:0000313" key="7">
    <source>
        <dbReference type="EMBL" id="CAE0234535.1"/>
    </source>
</evidence>
<feature type="transmembrane region" description="Helical" evidence="6">
    <location>
        <begin position="114"/>
        <end position="133"/>
    </location>
</feature>
<dbReference type="InterPro" id="IPR008564">
    <property type="entry name" value="TVP23-like"/>
</dbReference>
<comment type="similarity">
    <text evidence="2 6">Belongs to the TVP23 family.</text>
</comment>
<evidence type="ECO:0000256" key="2">
    <source>
        <dbReference type="ARBA" id="ARBA00005467"/>
    </source>
</evidence>
<proteinExistence type="inferred from homology"/>
<evidence type="ECO:0000256" key="1">
    <source>
        <dbReference type="ARBA" id="ARBA00004141"/>
    </source>
</evidence>
<dbReference type="AlphaFoldDB" id="A0A7S3CSL4"/>
<dbReference type="GO" id="GO:0009306">
    <property type="term" value="P:protein secretion"/>
    <property type="evidence" value="ECO:0007669"/>
    <property type="project" value="TreeGrafter"/>
</dbReference>
<evidence type="ECO:0000256" key="3">
    <source>
        <dbReference type="ARBA" id="ARBA00022692"/>
    </source>
</evidence>
<name>A0A7S3CSL4_9SPIT</name>
<dbReference type="GO" id="GO:0000139">
    <property type="term" value="C:Golgi membrane"/>
    <property type="evidence" value="ECO:0007669"/>
    <property type="project" value="TreeGrafter"/>
</dbReference>
<dbReference type="PANTHER" id="PTHR13019:SF7">
    <property type="entry name" value="GOLGI APPARATUS MEMBRANE PROTEIN TVP23"/>
    <property type="match status" value="1"/>
</dbReference>
<dbReference type="Pfam" id="PF05832">
    <property type="entry name" value="DUF846"/>
    <property type="match status" value="1"/>
</dbReference>
<accession>A0A7S3CSL4</accession>